<evidence type="ECO:0000259" key="1">
    <source>
        <dbReference type="Pfam" id="PF13547"/>
    </source>
</evidence>
<name>A0A0K6HZK1_9HYPH</name>
<dbReference type="Pfam" id="PF13547">
    <property type="entry name" value="GTA_TIM"/>
    <property type="match status" value="1"/>
</dbReference>
<dbReference type="InterPro" id="IPR032876">
    <property type="entry name" value="J_dom"/>
</dbReference>
<dbReference type="InterPro" id="IPR017853">
    <property type="entry name" value="GH"/>
</dbReference>
<dbReference type="Gene3D" id="3.20.20.80">
    <property type="entry name" value="Glycosidases"/>
    <property type="match status" value="1"/>
</dbReference>
<dbReference type="EMBL" id="CYHE01000005">
    <property type="protein sequence ID" value="CUA96462.1"/>
    <property type="molecule type" value="Genomic_DNA"/>
</dbReference>
<evidence type="ECO:0000259" key="3">
    <source>
        <dbReference type="Pfam" id="PF23666"/>
    </source>
</evidence>
<dbReference type="Pfam" id="PF13550">
    <property type="entry name" value="Phage-tail_3"/>
    <property type="match status" value="1"/>
</dbReference>
<evidence type="ECO:0000313" key="5">
    <source>
        <dbReference type="Proteomes" id="UP000183900"/>
    </source>
</evidence>
<dbReference type="OrthoDB" id="8445115at2"/>
<feature type="domain" description="GTA TIM-barrel-like" evidence="1">
    <location>
        <begin position="419"/>
        <end position="713"/>
    </location>
</feature>
<dbReference type="Pfam" id="PF23666">
    <property type="entry name" value="Rcc01698_C"/>
    <property type="match status" value="1"/>
</dbReference>
<reference evidence="5" key="1">
    <citation type="submission" date="2015-08" db="EMBL/GenBank/DDBJ databases">
        <authorList>
            <person name="Varghese N."/>
        </authorList>
    </citation>
    <scope>NUCLEOTIDE SEQUENCE [LARGE SCALE GENOMIC DNA]</scope>
    <source>
        <strain evidence="5">DSM 23407</strain>
    </source>
</reference>
<dbReference type="RefSeq" id="WP_055455673.1">
    <property type="nucleotide sequence ID" value="NZ_CYHE01000005.1"/>
</dbReference>
<proteinExistence type="predicted"/>
<sequence>MATLILAAAGQALGNMAGIGAIGGILGRAAGAVAGSLIDNSLFGSSRTVESGRLADLSVQSSVEGASLPLIYGRVRLAGQVIWATRFEEEVSEETSGGKAGGGSRTTVRSYSYYGNLAVALCEGPVARIGRVWADGKLLDLTGINHRIYTGTRTQGPDPLITAVQGVAPAYRGTAYVVFERLPLESFGNRLPQLSFEVVRVVERLEPMVKAVTLIPGAGEFVYAPTKVTDEPSTGTTVVVNRHTSIAASDWHAALDELQVLCPALESVALVVAWFGDDLRAGQCSIRPKVETASRNTSGMTWQVGPVTRAGAQLVSQIDGRPAFGGTPCDASVIAAIRDLKARGLRVVLYPFILMDIPAGNSLPAPEGGASQPVYPWRGRIVPSGSVAADVAAFMGSAMPAHFSVSGEAIGFSGNAEDWGYRRFILHLAHLAEAAGGVDAFLTGSEMRGLTRASAGGGIYPFVTALRALTAEVRGVLRAGTKISYAADWSEYGAHQPHEGEVRFPLDSLWADPAVDFVGIDNYLPLTDLKGADDEAPYDLEALRAGVAGGEYFDWYYRSAAERRAGQRTPITDGAYGKPFVYRAKDIRGWWENPHVERVGGVELGAVTAWVPMSKPIWFTELGIPAIDRGANQPNVFVDPKSSESTPPHFSSGTRDDAMQRMGLEAVLSYWGGSHPELARGDNPVSPVYGGRMVDEANLHLWTYDARPFPAFPVYGDVWSDGGNWEVGHWLNGRLGSVSIAGLIRQMLEDFGIDGQACDVLGPAAVIEGMTLAGPVSLRDAIEPLLEAFGGQALDLGDRLRFAIAGTGRVHALDGHLLAEEAEDQPLLSRVRAQNAELASEIRLSGEDPQQDFRRQVVASRRLEGGSRTVSSQDLAVTANPVVLMQAADARLQRVWAERERVEFSLPPTEARFQVGDLVEIAETPDQVFSPALRLRIERIETAQTRKIEAVRSAPVLAVSRTPQSRAAVWQDTEAGPPHVVMMDLPLLQDADGAFSPVVAAFARPWPGELAVLRSRTGDSFEEVARLERPATTGTLRADLPPGPVWRWDEASVCEVEIHGGLMQSRSAEAVLSGANALAVLSRTGGYELLQFRNAQLMGTRRYRLTGLLRGQKGSEAEAAAGAEAGAVIVLLDGTQGVLPLEADLLGRSLTYRILPAGAALDTAARRDVDFAASGRAALPLAPVHLRASRESGGIRLSWIRRTRKGGDSWDLAEVPLGETAEVYRVDILSAPGGSVLRSLTSTATSLVYPAADEVADFGGPVASLAVRVCQISPEAGPGAFLKEVLNV</sequence>
<feature type="domain" description="Rcc01698-like C-terminal" evidence="3">
    <location>
        <begin position="1031"/>
        <end position="1130"/>
    </location>
</feature>
<dbReference type="Proteomes" id="UP000183900">
    <property type="component" value="Unassembled WGS sequence"/>
</dbReference>
<protein>
    <submittedName>
        <fullName evidence="4">Putative phage tail protein/GTA TIM-barrel-like domain</fullName>
    </submittedName>
</protein>
<evidence type="ECO:0000259" key="2">
    <source>
        <dbReference type="Pfam" id="PF13550"/>
    </source>
</evidence>
<keyword evidence="5" id="KW-1185">Reference proteome</keyword>
<dbReference type="InterPro" id="IPR056490">
    <property type="entry name" value="Rcc01698_C"/>
</dbReference>
<feature type="domain" description="Tip attachment protein J" evidence="2">
    <location>
        <begin position="777"/>
        <end position="941"/>
    </location>
</feature>
<gene>
    <name evidence="4" type="ORF">Ga0061067_105166</name>
</gene>
<dbReference type="SUPFAM" id="SSF51445">
    <property type="entry name" value="(Trans)glycosidases"/>
    <property type="match status" value="1"/>
</dbReference>
<dbReference type="InterPro" id="IPR025195">
    <property type="entry name" value="GTA_TIM_dom"/>
</dbReference>
<dbReference type="CDD" id="cd19607">
    <property type="entry name" value="GTA_TIM-barrel-like"/>
    <property type="match status" value="1"/>
</dbReference>
<organism evidence="4 5">
    <name type="scientific">Pannonibacter indicus</name>
    <dbReference type="NCBI Taxonomy" id="466044"/>
    <lineage>
        <taxon>Bacteria</taxon>
        <taxon>Pseudomonadati</taxon>
        <taxon>Pseudomonadota</taxon>
        <taxon>Alphaproteobacteria</taxon>
        <taxon>Hyphomicrobiales</taxon>
        <taxon>Stappiaceae</taxon>
        <taxon>Pannonibacter</taxon>
    </lineage>
</organism>
<evidence type="ECO:0000313" key="4">
    <source>
        <dbReference type="EMBL" id="CUA96462.1"/>
    </source>
</evidence>
<accession>A0A0K6HZK1</accession>